<dbReference type="InParanoid" id="A0A165EWP9"/>
<keyword evidence="2" id="KW-0472">Membrane</keyword>
<keyword evidence="2" id="KW-1133">Transmembrane helix</keyword>
<keyword evidence="2" id="KW-0812">Transmembrane</keyword>
<organism evidence="3 4">
    <name type="scientific">Calocera cornea HHB12733</name>
    <dbReference type="NCBI Taxonomy" id="1353952"/>
    <lineage>
        <taxon>Eukaryota</taxon>
        <taxon>Fungi</taxon>
        <taxon>Dikarya</taxon>
        <taxon>Basidiomycota</taxon>
        <taxon>Agaricomycotina</taxon>
        <taxon>Dacrymycetes</taxon>
        <taxon>Dacrymycetales</taxon>
        <taxon>Dacrymycetaceae</taxon>
        <taxon>Calocera</taxon>
    </lineage>
</organism>
<feature type="transmembrane region" description="Helical" evidence="2">
    <location>
        <begin position="44"/>
        <end position="64"/>
    </location>
</feature>
<evidence type="ECO:0000313" key="3">
    <source>
        <dbReference type="EMBL" id="KZT55678.1"/>
    </source>
</evidence>
<keyword evidence="4" id="KW-1185">Reference proteome</keyword>
<evidence type="ECO:0000313" key="4">
    <source>
        <dbReference type="Proteomes" id="UP000076842"/>
    </source>
</evidence>
<name>A0A165EWP9_9BASI</name>
<gene>
    <name evidence="3" type="ORF">CALCODRAFT_341928</name>
</gene>
<accession>A0A165EWP9</accession>
<evidence type="ECO:0000256" key="2">
    <source>
        <dbReference type="SAM" id="Phobius"/>
    </source>
</evidence>
<sequence length="70" mass="7509">MPPRRAAGRGPAQLSGPGVPVNESAWQKFLRTEIYAPDKRAGNWSYVTGVGLFVGSILAVRSWGQAMVPP</sequence>
<dbReference type="EMBL" id="KV423990">
    <property type="protein sequence ID" value="KZT55678.1"/>
    <property type="molecule type" value="Genomic_DNA"/>
</dbReference>
<proteinExistence type="predicted"/>
<reference evidence="3 4" key="1">
    <citation type="journal article" date="2016" name="Mol. Biol. Evol.">
        <title>Comparative Genomics of Early-Diverging Mushroom-Forming Fungi Provides Insights into the Origins of Lignocellulose Decay Capabilities.</title>
        <authorList>
            <person name="Nagy L.G."/>
            <person name="Riley R."/>
            <person name="Tritt A."/>
            <person name="Adam C."/>
            <person name="Daum C."/>
            <person name="Floudas D."/>
            <person name="Sun H."/>
            <person name="Yadav J.S."/>
            <person name="Pangilinan J."/>
            <person name="Larsson K.H."/>
            <person name="Matsuura K."/>
            <person name="Barry K."/>
            <person name="Labutti K."/>
            <person name="Kuo R."/>
            <person name="Ohm R.A."/>
            <person name="Bhattacharya S.S."/>
            <person name="Shirouzu T."/>
            <person name="Yoshinaga Y."/>
            <person name="Martin F.M."/>
            <person name="Grigoriev I.V."/>
            <person name="Hibbett D.S."/>
        </authorList>
    </citation>
    <scope>NUCLEOTIDE SEQUENCE [LARGE SCALE GENOMIC DNA]</scope>
    <source>
        <strain evidence="3 4">HHB12733</strain>
    </source>
</reference>
<dbReference type="OrthoDB" id="5514856at2759"/>
<dbReference type="Proteomes" id="UP000076842">
    <property type="component" value="Unassembled WGS sequence"/>
</dbReference>
<feature type="region of interest" description="Disordered" evidence="1">
    <location>
        <begin position="1"/>
        <end position="21"/>
    </location>
</feature>
<protein>
    <submittedName>
        <fullName evidence="3">Uncharacterized protein</fullName>
    </submittedName>
</protein>
<evidence type="ECO:0000256" key="1">
    <source>
        <dbReference type="SAM" id="MobiDB-lite"/>
    </source>
</evidence>
<dbReference type="AlphaFoldDB" id="A0A165EWP9"/>